<comment type="catalytic activity">
    <reaction evidence="1">
        <text>Hydrolyzes single-stranded DNA or mismatched double-stranded DNA and polynucleotides, releasing free uracil.</text>
        <dbReference type="EC" id="3.2.2.27"/>
    </reaction>
</comment>
<evidence type="ECO:0000256" key="11">
    <source>
        <dbReference type="ARBA" id="ARBA00023204"/>
    </source>
</evidence>
<evidence type="ECO:0000313" key="15">
    <source>
        <dbReference type="Proteomes" id="UP000434052"/>
    </source>
</evidence>
<keyword evidence="16" id="KW-1185">Reference proteome</keyword>
<keyword evidence="10" id="KW-0411">Iron-sulfur</keyword>
<evidence type="ECO:0000256" key="4">
    <source>
        <dbReference type="ARBA" id="ARBA00019403"/>
    </source>
</evidence>
<dbReference type="Proteomes" id="UP000503251">
    <property type="component" value="Chromosome"/>
</dbReference>
<accession>A0A6P1ZDJ4</accession>
<comment type="similarity">
    <text evidence="2">Belongs to the uracil-DNA glycosylase (UDG) superfamily. Type 4 (UDGa) family.</text>
</comment>
<dbReference type="GO" id="GO:0006281">
    <property type="term" value="P:DNA repair"/>
    <property type="evidence" value="ECO:0007669"/>
    <property type="project" value="UniProtKB-KW"/>
</dbReference>
<organism evidence="14 15">
    <name type="scientific">Oceanidesulfovibrio marinus</name>
    <dbReference type="NCBI Taxonomy" id="370038"/>
    <lineage>
        <taxon>Bacteria</taxon>
        <taxon>Pseudomonadati</taxon>
        <taxon>Thermodesulfobacteriota</taxon>
        <taxon>Desulfovibrionia</taxon>
        <taxon>Desulfovibrionales</taxon>
        <taxon>Desulfovibrionaceae</taxon>
        <taxon>Oceanidesulfovibrio</taxon>
    </lineage>
</organism>
<dbReference type="Gene3D" id="3.40.470.10">
    <property type="entry name" value="Uracil-DNA glycosylase-like domain"/>
    <property type="match status" value="1"/>
</dbReference>
<evidence type="ECO:0000256" key="1">
    <source>
        <dbReference type="ARBA" id="ARBA00001400"/>
    </source>
</evidence>
<dbReference type="RefSeq" id="WP_144306143.1">
    <property type="nucleotide sequence ID" value="NZ_CP039543.1"/>
</dbReference>
<evidence type="ECO:0000256" key="10">
    <source>
        <dbReference type="ARBA" id="ARBA00023014"/>
    </source>
</evidence>
<dbReference type="EMBL" id="QMIF01000010">
    <property type="protein sequence ID" value="TVM32524.1"/>
    <property type="molecule type" value="Genomic_DNA"/>
</dbReference>
<keyword evidence="9" id="KW-0408">Iron</keyword>
<evidence type="ECO:0000313" key="13">
    <source>
        <dbReference type="EMBL" id="QJT08639.1"/>
    </source>
</evidence>
<dbReference type="GO" id="GO:0046872">
    <property type="term" value="F:metal ion binding"/>
    <property type="evidence" value="ECO:0007669"/>
    <property type="project" value="UniProtKB-KW"/>
</dbReference>
<dbReference type="PANTHER" id="PTHR33693">
    <property type="entry name" value="TYPE-5 URACIL-DNA GLYCOSYLASE"/>
    <property type="match status" value="1"/>
</dbReference>
<dbReference type="AlphaFoldDB" id="A0A6P1ZDJ4"/>
<evidence type="ECO:0000256" key="3">
    <source>
        <dbReference type="ARBA" id="ARBA00012030"/>
    </source>
</evidence>
<protein>
    <recommendedName>
        <fullName evidence="4">Type-4 uracil-DNA glycosylase</fullName>
        <ecNumber evidence="3">3.2.2.27</ecNumber>
    </recommendedName>
</protein>
<dbReference type="NCBIfam" id="TIGR00758">
    <property type="entry name" value="UDG_fam4"/>
    <property type="match status" value="1"/>
</dbReference>
<dbReference type="InterPro" id="IPR005273">
    <property type="entry name" value="Ura-DNA_glyco_family4"/>
</dbReference>
<dbReference type="Pfam" id="PF03167">
    <property type="entry name" value="UDG"/>
    <property type="match status" value="1"/>
</dbReference>
<sequence>MDIVALETLARGIRRCHSCRLHENRTHAVPGNGDYRRRVVLLGEAPGEREDELGLSFMGRTGQFLDGFLAQNGFDRDDFFITPAVKCRPPNNRDPRRDELETCRDKWLLPQLDALAPAIILLAGKAAVRQTLGSNEPLSGLHGRMLEYCGVPALVTYHPTAMMRFPKIRNAAAEDLAALNKALKIT</sequence>
<dbReference type="SUPFAM" id="SSF52141">
    <property type="entry name" value="Uracil-DNA glycosylase-like"/>
    <property type="match status" value="1"/>
</dbReference>
<keyword evidence="5" id="KW-0004">4Fe-4S</keyword>
<dbReference type="InterPro" id="IPR051536">
    <property type="entry name" value="UDG_Type-4/5"/>
</dbReference>
<dbReference type="OrthoDB" id="5290748at2"/>
<reference evidence="13 16" key="2">
    <citation type="submission" date="2019-04" db="EMBL/GenBank/DDBJ databases">
        <title>Isolation and culture of sulfate reducing bacteria from the cold seep of the South China Sea.</title>
        <authorList>
            <person name="Sun C."/>
            <person name="Liu R."/>
        </authorList>
    </citation>
    <scope>NUCLEOTIDE SEQUENCE [LARGE SCALE GENOMIC DNA]</scope>
    <source>
        <strain evidence="13 16">CS1</strain>
    </source>
</reference>
<reference evidence="14 15" key="1">
    <citation type="submission" date="2018-06" db="EMBL/GenBank/DDBJ databases">
        <title>Complete genome of Desulfovibrio marinus P48SEP.</title>
        <authorList>
            <person name="Crispim J.S."/>
            <person name="Vidigal P.M.P."/>
            <person name="Silva L.C.F."/>
            <person name="Araujo L.C."/>
            <person name="Laguardia C.N."/>
            <person name="Dias R.S."/>
            <person name="Sousa M.P."/>
            <person name="Paula S.O."/>
            <person name="Silva C."/>
        </authorList>
    </citation>
    <scope>NUCLEOTIDE SEQUENCE [LARGE SCALE GENOMIC DNA]</scope>
    <source>
        <strain evidence="14 15">P48SEP</strain>
    </source>
</reference>
<dbReference type="SMART" id="SM00987">
    <property type="entry name" value="UreE_C"/>
    <property type="match status" value="1"/>
</dbReference>
<dbReference type="CDD" id="cd10030">
    <property type="entry name" value="UDG-F4_TTUDGA_SPO1dp_like"/>
    <property type="match status" value="1"/>
</dbReference>
<dbReference type="PANTHER" id="PTHR33693:SF1">
    <property type="entry name" value="TYPE-4 URACIL-DNA GLYCOSYLASE"/>
    <property type="match status" value="1"/>
</dbReference>
<evidence type="ECO:0000256" key="8">
    <source>
        <dbReference type="ARBA" id="ARBA00022801"/>
    </source>
</evidence>
<evidence type="ECO:0000256" key="7">
    <source>
        <dbReference type="ARBA" id="ARBA00022763"/>
    </source>
</evidence>
<evidence type="ECO:0000256" key="6">
    <source>
        <dbReference type="ARBA" id="ARBA00022723"/>
    </source>
</evidence>
<proteinExistence type="inferred from homology"/>
<dbReference type="Proteomes" id="UP000434052">
    <property type="component" value="Unassembled WGS sequence"/>
</dbReference>
<keyword evidence="6" id="KW-0479">Metal-binding</keyword>
<dbReference type="EC" id="3.2.2.27" evidence="3"/>
<dbReference type="GO" id="GO:0004844">
    <property type="term" value="F:uracil DNA N-glycosylase activity"/>
    <property type="evidence" value="ECO:0007669"/>
    <property type="project" value="UniProtKB-EC"/>
</dbReference>
<dbReference type="GO" id="GO:0051539">
    <property type="term" value="F:4 iron, 4 sulfur cluster binding"/>
    <property type="evidence" value="ECO:0007669"/>
    <property type="project" value="UniProtKB-KW"/>
</dbReference>
<dbReference type="SMART" id="SM00986">
    <property type="entry name" value="UDG"/>
    <property type="match status" value="1"/>
</dbReference>
<gene>
    <name evidence="14" type="ORF">DQK91_14715</name>
    <name evidence="13" type="ORF">E8L03_06745</name>
</gene>
<evidence type="ECO:0000313" key="16">
    <source>
        <dbReference type="Proteomes" id="UP000503251"/>
    </source>
</evidence>
<evidence type="ECO:0000256" key="2">
    <source>
        <dbReference type="ARBA" id="ARBA00006521"/>
    </source>
</evidence>
<name>A0A6P1ZDJ4_9BACT</name>
<evidence type="ECO:0000313" key="14">
    <source>
        <dbReference type="EMBL" id="TVM32524.1"/>
    </source>
</evidence>
<keyword evidence="11" id="KW-0234">DNA repair</keyword>
<evidence type="ECO:0000256" key="9">
    <source>
        <dbReference type="ARBA" id="ARBA00023004"/>
    </source>
</evidence>
<feature type="domain" description="Uracil-DNA glycosylase-like" evidence="12">
    <location>
        <begin position="30"/>
        <end position="177"/>
    </location>
</feature>
<dbReference type="InterPro" id="IPR005122">
    <property type="entry name" value="Uracil-DNA_glycosylase-like"/>
</dbReference>
<keyword evidence="8" id="KW-0378">Hydrolase</keyword>
<evidence type="ECO:0000259" key="12">
    <source>
        <dbReference type="SMART" id="SM00986"/>
    </source>
</evidence>
<dbReference type="EMBL" id="CP039543">
    <property type="protein sequence ID" value="QJT08639.1"/>
    <property type="molecule type" value="Genomic_DNA"/>
</dbReference>
<evidence type="ECO:0000256" key="5">
    <source>
        <dbReference type="ARBA" id="ARBA00022485"/>
    </source>
</evidence>
<dbReference type="InterPro" id="IPR036895">
    <property type="entry name" value="Uracil-DNA_glycosylase-like_sf"/>
</dbReference>
<keyword evidence="7" id="KW-0227">DNA damage</keyword>